<keyword evidence="3" id="KW-1185">Reference proteome</keyword>
<proteinExistence type="predicted"/>
<dbReference type="Proteomes" id="UP000467700">
    <property type="component" value="Unassembled WGS sequence"/>
</dbReference>
<name>A0A8S0VQS3_CYCAE</name>
<protein>
    <recommendedName>
        <fullName evidence="1">F-box domain-containing protein</fullName>
    </recommendedName>
</protein>
<dbReference type="EMBL" id="CACVBS010000031">
    <property type="protein sequence ID" value="CAA7260975.1"/>
    <property type="molecule type" value="Genomic_DNA"/>
</dbReference>
<dbReference type="InterPro" id="IPR036047">
    <property type="entry name" value="F-box-like_dom_sf"/>
</dbReference>
<accession>A0A8S0VQS3</accession>
<reference evidence="2 3" key="1">
    <citation type="submission" date="2020-01" db="EMBL/GenBank/DDBJ databases">
        <authorList>
            <person name="Gupta K D."/>
        </authorList>
    </citation>
    <scope>NUCLEOTIDE SEQUENCE [LARGE SCALE GENOMIC DNA]</scope>
</reference>
<organism evidence="2 3">
    <name type="scientific">Cyclocybe aegerita</name>
    <name type="common">Black poplar mushroom</name>
    <name type="synonym">Agrocybe aegerita</name>
    <dbReference type="NCBI Taxonomy" id="1973307"/>
    <lineage>
        <taxon>Eukaryota</taxon>
        <taxon>Fungi</taxon>
        <taxon>Dikarya</taxon>
        <taxon>Basidiomycota</taxon>
        <taxon>Agaricomycotina</taxon>
        <taxon>Agaricomycetes</taxon>
        <taxon>Agaricomycetidae</taxon>
        <taxon>Agaricales</taxon>
        <taxon>Agaricineae</taxon>
        <taxon>Bolbitiaceae</taxon>
        <taxon>Cyclocybe</taxon>
    </lineage>
</organism>
<evidence type="ECO:0000313" key="2">
    <source>
        <dbReference type="EMBL" id="CAA7260975.1"/>
    </source>
</evidence>
<dbReference type="Pfam" id="PF12937">
    <property type="entry name" value="F-box-like"/>
    <property type="match status" value="1"/>
</dbReference>
<dbReference type="SUPFAM" id="SSF81383">
    <property type="entry name" value="F-box domain"/>
    <property type="match status" value="1"/>
</dbReference>
<dbReference type="AlphaFoldDB" id="A0A8S0VQS3"/>
<evidence type="ECO:0000259" key="1">
    <source>
        <dbReference type="Pfam" id="PF12937"/>
    </source>
</evidence>
<evidence type="ECO:0000313" key="3">
    <source>
        <dbReference type="Proteomes" id="UP000467700"/>
    </source>
</evidence>
<dbReference type="OrthoDB" id="2929049at2759"/>
<gene>
    <name evidence="2" type="ORF">AAE3_LOCUS3207</name>
</gene>
<dbReference type="Gene3D" id="1.20.1280.50">
    <property type="match status" value="1"/>
</dbReference>
<sequence>MPPAPHDRRCLQAWDPRQKRLQAVNSNEGVLEEIYEKKPPALSLPTEVACAIFEEASRSSPFSTSESSLPGRELFAISQVCKAWRDIALDYPILWTTFAYSDRGPLKGLDKRTILRRLELHVRRSRGRPVDLWVDTLSPRLSDGFYGSFVRHMERWRRVYFKLNPSPVGVLQRAVQPRLASNLQSFECVPNHKNALPHFHFPHLTLNGPKLATLHTEFRTLRSWHPSTMIRELELEQWSYEDSARLPWSTFLNVISSPTLRKLTLRALEGGTMFKLPTEADKARRVDTNLERLYCSDPRVAEAMWGFIRSAQCLQGISFASLGIYSKWNIVQVAMDNGFDLFNKNDQRRFLAVSSIFLINCSISRPDFECLAEMTPNVVALGVTASQTMDGMPVDVLMSRKEKIGERIVWPKLKLIRANIKDLKRVQYNSFPKFLLRRSQMKKHCTLSLYTPEADLWKEQDAEGWGKLLRKRVVCDAGQRIMSDCI</sequence>
<dbReference type="InterPro" id="IPR001810">
    <property type="entry name" value="F-box_dom"/>
</dbReference>
<feature type="domain" description="F-box" evidence="1">
    <location>
        <begin position="42"/>
        <end position="98"/>
    </location>
</feature>
<comment type="caution">
    <text evidence="2">The sequence shown here is derived from an EMBL/GenBank/DDBJ whole genome shotgun (WGS) entry which is preliminary data.</text>
</comment>